<dbReference type="AlphaFoldDB" id="A0A1X0NY12"/>
<evidence type="ECO:0000259" key="1">
    <source>
        <dbReference type="PROSITE" id="PS50250"/>
    </source>
</evidence>
<dbReference type="STRING" id="67003.A0A1X0NY12"/>
<keyword evidence="3" id="KW-1185">Reference proteome</keyword>
<dbReference type="SMART" id="SM00753">
    <property type="entry name" value="PAM"/>
    <property type="match status" value="1"/>
</dbReference>
<dbReference type="EMBL" id="NBCO01000011">
    <property type="protein sequence ID" value="ORC89586.1"/>
    <property type="molecule type" value="Genomic_DNA"/>
</dbReference>
<dbReference type="VEuPathDB" id="TriTrypDB:TM35_000111200"/>
<dbReference type="PANTHER" id="PTHR10678">
    <property type="entry name" value="26S PROTEASOME NON-ATPASE REGULATORY SUBUNIT 11/COP9 SIGNALOSOME COMPLEX SUBUNIT 2"/>
    <property type="match status" value="1"/>
</dbReference>
<dbReference type="PROSITE" id="PS50250">
    <property type="entry name" value="PCI"/>
    <property type="match status" value="1"/>
</dbReference>
<dbReference type="GeneID" id="39984609"/>
<keyword evidence="2" id="KW-0647">Proteasome</keyword>
<proteinExistence type="predicted"/>
<dbReference type="InterPro" id="IPR050871">
    <property type="entry name" value="26S_Proteasome/COP9_Components"/>
</dbReference>
<dbReference type="Proteomes" id="UP000192257">
    <property type="component" value="Unassembled WGS sequence"/>
</dbReference>
<dbReference type="SUPFAM" id="SSF48452">
    <property type="entry name" value="TPR-like"/>
    <property type="match status" value="1"/>
</dbReference>
<protein>
    <submittedName>
        <fullName evidence="2">Putative proteasome regulatory non-ATPase subunit 6</fullName>
    </submittedName>
</protein>
<dbReference type="RefSeq" id="XP_028883652.1">
    <property type="nucleotide sequence ID" value="XM_029024829.1"/>
</dbReference>
<dbReference type="SUPFAM" id="SSF46785">
    <property type="entry name" value="Winged helix' DNA-binding domain"/>
    <property type="match status" value="1"/>
</dbReference>
<name>A0A1X0NY12_9TRYP</name>
<dbReference type="InterPro" id="IPR000717">
    <property type="entry name" value="PCI_dom"/>
</dbReference>
<dbReference type="Pfam" id="PF01399">
    <property type="entry name" value="PCI"/>
    <property type="match status" value="1"/>
</dbReference>
<organism evidence="2 3">
    <name type="scientific">Trypanosoma theileri</name>
    <dbReference type="NCBI Taxonomy" id="67003"/>
    <lineage>
        <taxon>Eukaryota</taxon>
        <taxon>Discoba</taxon>
        <taxon>Euglenozoa</taxon>
        <taxon>Kinetoplastea</taxon>
        <taxon>Metakinetoplastina</taxon>
        <taxon>Trypanosomatida</taxon>
        <taxon>Trypanosomatidae</taxon>
        <taxon>Trypanosoma</taxon>
    </lineage>
</organism>
<evidence type="ECO:0000313" key="2">
    <source>
        <dbReference type="EMBL" id="ORC89586.1"/>
    </source>
</evidence>
<dbReference type="Gene3D" id="1.25.40.570">
    <property type="match status" value="1"/>
</dbReference>
<dbReference type="InterPro" id="IPR011990">
    <property type="entry name" value="TPR-like_helical_dom_sf"/>
</dbReference>
<sequence length="442" mass="50995">MEEYYYYDEDGGDEEGEVWETALESAYANAKSIMNTSPEECAAGLHSVVCDDPIGGRWTFKALKMLARLSLRTKAYEDMLKYYNRVANFRHEDINNGALQKAMMKFMDEAQRVPVEYFERVLQITIEASSKNMRAFGKLWFNAKLKHATLSLEANNLDVVLEEMDPVVAWCKEEDQFSFKKSAQLFLSYALLLEVYTKKNDFKRIRDTFLLAISIVNTIPPSRVAGSVLECGGKMYMHIRDWSSAFRCFSVAFRNYNESGDPRRIECLKYLVLTCMLSGSTIDPFATHETKNFEDTAEILPMAKLMKAFTDNDVQEFLNVVEEYKETFKADPVIYMNLDLVLEELRLQSLVAYVAPYERLYMKRLEDVLVTNSDEVMRLCVRATMRGILNASLDDREDVIIVTQREREVVGQESERLQALRRWSAAILELNEKAKKTIGRIV</sequence>
<reference evidence="2 3" key="1">
    <citation type="submission" date="2017-03" db="EMBL/GenBank/DDBJ databases">
        <title>An alternative strategy for trypanosome survival in the mammalian bloodstream revealed through genome and transcriptome analysis of the ubiquitous bovine parasite Trypanosoma (Megatrypanum) theileri.</title>
        <authorList>
            <person name="Kelly S."/>
            <person name="Ivens A."/>
            <person name="Mott A."/>
            <person name="O'Neill E."/>
            <person name="Emms D."/>
            <person name="Macleod O."/>
            <person name="Voorheis P."/>
            <person name="Matthews J."/>
            <person name="Matthews K."/>
            <person name="Carrington M."/>
        </authorList>
    </citation>
    <scope>NUCLEOTIDE SEQUENCE [LARGE SCALE GENOMIC DNA]</scope>
    <source>
        <strain evidence="2">Edinburgh</strain>
    </source>
</reference>
<accession>A0A1X0NY12</accession>
<dbReference type="InterPro" id="IPR036390">
    <property type="entry name" value="WH_DNA-bd_sf"/>
</dbReference>
<comment type="caution">
    <text evidence="2">The sequence shown here is derived from an EMBL/GenBank/DDBJ whole genome shotgun (WGS) entry which is preliminary data.</text>
</comment>
<feature type="domain" description="PCI" evidence="1">
    <location>
        <begin position="237"/>
        <end position="407"/>
    </location>
</feature>
<evidence type="ECO:0000313" key="3">
    <source>
        <dbReference type="Proteomes" id="UP000192257"/>
    </source>
</evidence>
<dbReference type="GO" id="GO:0000502">
    <property type="term" value="C:proteasome complex"/>
    <property type="evidence" value="ECO:0007669"/>
    <property type="project" value="UniProtKB-KW"/>
</dbReference>
<gene>
    <name evidence="2" type="ORF">TM35_000111200</name>
</gene>
<dbReference type="OrthoDB" id="194139at2759"/>